<sequence>MEQTVVKTESEELVDDSKGVILMNYNGPSTSVNQEMPSTSGIAIKQEIKEELNDSDNSINYDESGVKEESESSTDEEHDFDEAEQVKLKLEAKDEILLDQGLPSDIEEQALKAISDLLPEKSKSKYEIAYAKYEKWCTEKEIRSFANEKVLLSYFSSLSKVCKPSSLWAYYSMIRTMISIKHNADISKHTNLIAFLKRNHKGYRAKKSRVLTRMDVTKFLEEADNKQFLFMKVALIVGLAGACRREELTYLLLDNVKDEGTCFHFFLPNTKTKVPRDFFVTCGNIDGINMVEIIRSYIALRPNSIDHRRFFVQYKRGKCIRHPVGINTFGNLTKKIALYLKLDHSEEYTGHCLRRSSKSLLADSGADLLTVKSHRNSDVNTNDHAINVSSHSSLLASTSGIHLEHCKDCVINIYNK</sequence>
<evidence type="ECO:0000313" key="4">
    <source>
        <dbReference type="EMBL" id="CAH0549741.1"/>
    </source>
</evidence>
<dbReference type="InterPro" id="IPR013762">
    <property type="entry name" value="Integrase-like_cat_sf"/>
</dbReference>
<name>A0A9P0AW54_BRAAE</name>
<dbReference type="GO" id="GO:0015074">
    <property type="term" value="P:DNA integration"/>
    <property type="evidence" value="ECO:0007669"/>
    <property type="project" value="InterPro"/>
</dbReference>
<evidence type="ECO:0000313" key="5">
    <source>
        <dbReference type="Proteomes" id="UP001154078"/>
    </source>
</evidence>
<dbReference type="Proteomes" id="UP001154078">
    <property type="component" value="Chromosome 11"/>
</dbReference>
<evidence type="ECO:0000256" key="3">
    <source>
        <dbReference type="SAM" id="MobiDB-lite"/>
    </source>
</evidence>
<dbReference type="SUPFAM" id="SSF56349">
    <property type="entry name" value="DNA breaking-rejoining enzymes"/>
    <property type="match status" value="1"/>
</dbReference>
<keyword evidence="1" id="KW-0238">DNA-binding</keyword>
<dbReference type="AlphaFoldDB" id="A0A9P0AW54"/>
<dbReference type="EMBL" id="OV121142">
    <property type="protein sequence ID" value="CAH0549741.1"/>
    <property type="molecule type" value="Genomic_DNA"/>
</dbReference>
<dbReference type="PANTHER" id="PTHR30349:SF41">
    <property type="entry name" value="INTEGRASE_RECOMBINASE PROTEIN MJ0367-RELATED"/>
    <property type="match status" value="1"/>
</dbReference>
<dbReference type="Gene3D" id="1.10.443.10">
    <property type="entry name" value="Intergrase catalytic core"/>
    <property type="match status" value="1"/>
</dbReference>
<proteinExistence type="predicted"/>
<feature type="compositionally biased region" description="Acidic residues" evidence="3">
    <location>
        <begin position="71"/>
        <end position="82"/>
    </location>
</feature>
<dbReference type="PANTHER" id="PTHR30349">
    <property type="entry name" value="PHAGE INTEGRASE-RELATED"/>
    <property type="match status" value="1"/>
</dbReference>
<feature type="region of interest" description="Disordered" evidence="3">
    <location>
        <begin position="48"/>
        <end position="82"/>
    </location>
</feature>
<dbReference type="GO" id="GO:0006310">
    <property type="term" value="P:DNA recombination"/>
    <property type="evidence" value="ECO:0007669"/>
    <property type="project" value="UniProtKB-KW"/>
</dbReference>
<dbReference type="InterPro" id="IPR011010">
    <property type="entry name" value="DNA_brk_join_enz"/>
</dbReference>
<dbReference type="CDD" id="cd00397">
    <property type="entry name" value="DNA_BRE_C"/>
    <property type="match status" value="1"/>
</dbReference>
<protein>
    <recommendedName>
        <fullName evidence="6">Tyr recombinase domain-containing protein</fullName>
    </recommendedName>
</protein>
<dbReference type="GO" id="GO:0003677">
    <property type="term" value="F:DNA binding"/>
    <property type="evidence" value="ECO:0007669"/>
    <property type="project" value="UniProtKB-KW"/>
</dbReference>
<dbReference type="OrthoDB" id="6782577at2759"/>
<keyword evidence="2" id="KW-0233">DNA recombination</keyword>
<keyword evidence="5" id="KW-1185">Reference proteome</keyword>
<evidence type="ECO:0008006" key="6">
    <source>
        <dbReference type="Google" id="ProtNLM"/>
    </source>
</evidence>
<evidence type="ECO:0000256" key="2">
    <source>
        <dbReference type="ARBA" id="ARBA00023172"/>
    </source>
</evidence>
<evidence type="ECO:0000256" key="1">
    <source>
        <dbReference type="ARBA" id="ARBA00023125"/>
    </source>
</evidence>
<gene>
    <name evidence="4" type="ORF">MELIAE_LOCUS2786</name>
</gene>
<accession>A0A9P0AW54</accession>
<reference evidence="4" key="1">
    <citation type="submission" date="2021-12" db="EMBL/GenBank/DDBJ databases">
        <authorList>
            <person name="King R."/>
        </authorList>
    </citation>
    <scope>NUCLEOTIDE SEQUENCE</scope>
</reference>
<organism evidence="4 5">
    <name type="scientific">Brassicogethes aeneus</name>
    <name type="common">Rape pollen beetle</name>
    <name type="synonym">Meligethes aeneus</name>
    <dbReference type="NCBI Taxonomy" id="1431903"/>
    <lineage>
        <taxon>Eukaryota</taxon>
        <taxon>Metazoa</taxon>
        <taxon>Ecdysozoa</taxon>
        <taxon>Arthropoda</taxon>
        <taxon>Hexapoda</taxon>
        <taxon>Insecta</taxon>
        <taxon>Pterygota</taxon>
        <taxon>Neoptera</taxon>
        <taxon>Endopterygota</taxon>
        <taxon>Coleoptera</taxon>
        <taxon>Polyphaga</taxon>
        <taxon>Cucujiformia</taxon>
        <taxon>Nitidulidae</taxon>
        <taxon>Meligethinae</taxon>
        <taxon>Brassicogethes</taxon>
    </lineage>
</organism>
<dbReference type="InterPro" id="IPR050090">
    <property type="entry name" value="Tyrosine_recombinase_XerCD"/>
</dbReference>